<dbReference type="SUPFAM" id="SSF51735">
    <property type="entry name" value="NAD(P)-binding Rossmann-fold domains"/>
    <property type="match status" value="1"/>
</dbReference>
<evidence type="ECO:0000259" key="3">
    <source>
        <dbReference type="SMART" id="SM00829"/>
    </source>
</evidence>
<evidence type="ECO:0000313" key="4">
    <source>
        <dbReference type="EMBL" id="WYJ79809.1"/>
    </source>
</evidence>
<dbReference type="PANTHER" id="PTHR48106:SF13">
    <property type="entry name" value="QUINONE OXIDOREDUCTASE-RELATED"/>
    <property type="match status" value="1"/>
</dbReference>
<name>A0ABZ2T0Q4_9ENTE</name>
<dbReference type="Gene3D" id="3.90.180.10">
    <property type="entry name" value="Medium-chain alcohol dehydrogenases, catalytic domain"/>
    <property type="match status" value="1"/>
</dbReference>
<evidence type="ECO:0000256" key="2">
    <source>
        <dbReference type="ARBA" id="ARBA00023002"/>
    </source>
</evidence>
<reference evidence="4 5" key="1">
    <citation type="submission" date="2024-03" db="EMBL/GenBank/DDBJ databases">
        <title>The Genome Sequence of Enterococcus sp. DIV1094.</title>
        <authorList>
            <consortium name="The Broad Institute Genomics Platform"/>
            <consortium name="The Broad Institute Microbial Omics Core"/>
            <consortium name="The Broad Institute Genomic Center for Infectious Diseases"/>
            <person name="Earl A."/>
            <person name="Manson A."/>
            <person name="Gilmore M."/>
            <person name="Schwartman J."/>
            <person name="Shea T."/>
            <person name="Abouelleil A."/>
            <person name="Cao P."/>
            <person name="Chapman S."/>
            <person name="Cusick C."/>
            <person name="Young S."/>
            <person name="Neafsey D."/>
            <person name="Nusbaum C."/>
            <person name="Birren B."/>
        </authorList>
    </citation>
    <scope>NUCLEOTIDE SEQUENCE [LARGE SCALE GENOMIC DNA]</scope>
    <source>
        <strain evidence="4 5">DIV1094</strain>
    </source>
</reference>
<evidence type="ECO:0000313" key="5">
    <source>
        <dbReference type="Proteomes" id="UP000664360"/>
    </source>
</evidence>
<organism evidence="4 5">
    <name type="scientific">Candidatus Enterococcus mangumiae</name>
    <dbReference type="NCBI Taxonomy" id="2230878"/>
    <lineage>
        <taxon>Bacteria</taxon>
        <taxon>Bacillati</taxon>
        <taxon>Bacillota</taxon>
        <taxon>Bacilli</taxon>
        <taxon>Lactobacillales</taxon>
        <taxon>Enterococcaceae</taxon>
        <taxon>Enterococcus</taxon>
    </lineage>
</organism>
<keyword evidence="5" id="KW-1185">Reference proteome</keyword>
<dbReference type="RefSeq" id="WP_206854497.1">
    <property type="nucleotide sequence ID" value="NZ_CP147250.1"/>
</dbReference>
<dbReference type="SUPFAM" id="SSF50129">
    <property type="entry name" value="GroES-like"/>
    <property type="match status" value="1"/>
</dbReference>
<dbReference type="InterPro" id="IPR011032">
    <property type="entry name" value="GroES-like_sf"/>
</dbReference>
<protein>
    <submittedName>
        <fullName evidence="4">NADPH2:quinone reductase</fullName>
    </submittedName>
</protein>
<dbReference type="Proteomes" id="UP000664360">
    <property type="component" value="Chromosome"/>
</dbReference>
<keyword evidence="2" id="KW-0560">Oxidoreductase</keyword>
<sequence>MKALYFESFGSSDVLQYGELPEPVIANKELLVQMEYIGLNYADIYRRKGNYHIEKHIPYINGYEGVGTVVEIGTAVAEYEVGDKVLFVDVPFANAELVAVPEEKAIRVPKTIDIQLIASIGLQGLTADFLAHDLGLNGKDENVFVHGISGGVGQILSQMLTADGVKVYGVTSTEEKQQLALNQGAEMVFVRNSGWESEYHSFFDTVYDGVGSTLLESTSLLKNRGKVVFFGMAGGNPPAIDFIQLLSQSKSILTGDLWDYLTSANQRKERSARLFKYFEEEKIVTSPPTIYALKEGKQAHEHLESGKSIGKILLQPS</sequence>
<dbReference type="InterPro" id="IPR013154">
    <property type="entry name" value="ADH-like_N"/>
</dbReference>
<dbReference type="InterPro" id="IPR020843">
    <property type="entry name" value="ER"/>
</dbReference>
<dbReference type="InterPro" id="IPR013149">
    <property type="entry name" value="ADH-like_C"/>
</dbReference>
<keyword evidence="1" id="KW-0521">NADP</keyword>
<proteinExistence type="predicted"/>
<dbReference type="Pfam" id="PF08240">
    <property type="entry name" value="ADH_N"/>
    <property type="match status" value="1"/>
</dbReference>
<dbReference type="SMART" id="SM00829">
    <property type="entry name" value="PKS_ER"/>
    <property type="match status" value="1"/>
</dbReference>
<dbReference type="Pfam" id="PF00107">
    <property type="entry name" value="ADH_zinc_N"/>
    <property type="match status" value="1"/>
</dbReference>
<gene>
    <name evidence="4" type="ORF">DOK79_001362</name>
</gene>
<dbReference type="EMBL" id="CP147250">
    <property type="protein sequence ID" value="WYJ79809.1"/>
    <property type="molecule type" value="Genomic_DNA"/>
</dbReference>
<evidence type="ECO:0000256" key="1">
    <source>
        <dbReference type="ARBA" id="ARBA00022857"/>
    </source>
</evidence>
<dbReference type="PANTHER" id="PTHR48106">
    <property type="entry name" value="QUINONE OXIDOREDUCTASE PIG3-RELATED"/>
    <property type="match status" value="1"/>
</dbReference>
<feature type="domain" description="Enoyl reductase (ER)" evidence="3">
    <location>
        <begin position="10"/>
        <end position="314"/>
    </location>
</feature>
<accession>A0ABZ2T0Q4</accession>
<dbReference type="Gene3D" id="3.40.50.720">
    <property type="entry name" value="NAD(P)-binding Rossmann-like Domain"/>
    <property type="match status" value="1"/>
</dbReference>
<dbReference type="InterPro" id="IPR036291">
    <property type="entry name" value="NAD(P)-bd_dom_sf"/>
</dbReference>